<dbReference type="InterPro" id="IPR004014">
    <property type="entry name" value="ATPase_P-typ_cation-transptr_N"/>
</dbReference>
<dbReference type="SMART" id="SM00831">
    <property type="entry name" value="Cation_ATPase_N"/>
    <property type="match status" value="1"/>
</dbReference>
<organism evidence="2">
    <name type="scientific">Timema bartmani</name>
    <dbReference type="NCBI Taxonomy" id="61472"/>
    <lineage>
        <taxon>Eukaryota</taxon>
        <taxon>Metazoa</taxon>
        <taxon>Ecdysozoa</taxon>
        <taxon>Arthropoda</taxon>
        <taxon>Hexapoda</taxon>
        <taxon>Insecta</taxon>
        <taxon>Pterygota</taxon>
        <taxon>Neoptera</taxon>
        <taxon>Polyneoptera</taxon>
        <taxon>Phasmatodea</taxon>
        <taxon>Timematodea</taxon>
        <taxon>Timematoidea</taxon>
        <taxon>Timematidae</taxon>
        <taxon>Timema</taxon>
    </lineage>
</organism>
<reference evidence="2" key="1">
    <citation type="submission" date="2020-11" db="EMBL/GenBank/DDBJ databases">
        <authorList>
            <person name="Tran Van P."/>
        </authorList>
    </citation>
    <scope>NUCLEOTIDE SEQUENCE</scope>
</reference>
<feature type="domain" description="Cation-transporting P-type ATPase N-terminal" evidence="1">
    <location>
        <begin position="3"/>
        <end position="67"/>
    </location>
</feature>
<dbReference type="AlphaFoldDB" id="A0A7R9ER42"/>
<dbReference type="InterPro" id="IPR023298">
    <property type="entry name" value="ATPase_P-typ_TM_dom_sf"/>
</dbReference>
<protein>
    <recommendedName>
        <fullName evidence="1">Cation-transporting P-type ATPase N-terminal domain-containing protein</fullName>
    </recommendedName>
</protein>
<evidence type="ECO:0000259" key="1">
    <source>
        <dbReference type="SMART" id="SM00831"/>
    </source>
</evidence>
<evidence type="ECO:0000313" key="2">
    <source>
        <dbReference type="EMBL" id="CAD7439846.1"/>
    </source>
</evidence>
<dbReference type="Pfam" id="PF00690">
    <property type="entry name" value="Cation_ATPase_N"/>
    <property type="match status" value="1"/>
</dbReference>
<gene>
    <name evidence="2" type="ORF">TBIB3V08_LOCUS2391</name>
</gene>
<name>A0A7R9ER42_9NEOP</name>
<dbReference type="SUPFAM" id="SSF81665">
    <property type="entry name" value="Calcium ATPase, transmembrane domain M"/>
    <property type="match status" value="1"/>
</dbReference>
<dbReference type="EMBL" id="OD564801">
    <property type="protein sequence ID" value="CAD7439846.1"/>
    <property type="molecule type" value="Genomic_DNA"/>
</dbReference>
<sequence>MDDAHAKTVDEVLNYFGTDLERGLAQDQVKRNQEKYGLNVLGTILSSQLTSRIVLVTSAAISWAIAPRSGRDVPCLAFNQWRLTKCSPKTQISSGPLEL</sequence>
<proteinExistence type="predicted"/>
<accession>A0A7R9ER42</accession>